<protein>
    <submittedName>
        <fullName evidence="7">Sigma-70 family RNA polymerase sigma factor</fullName>
    </submittedName>
</protein>
<dbReference type="GO" id="GO:0006352">
    <property type="term" value="P:DNA-templated transcription initiation"/>
    <property type="evidence" value="ECO:0007669"/>
    <property type="project" value="InterPro"/>
</dbReference>
<gene>
    <name evidence="7" type="ORF">GO495_22270</name>
</gene>
<dbReference type="GO" id="GO:0003677">
    <property type="term" value="F:DNA binding"/>
    <property type="evidence" value="ECO:0007669"/>
    <property type="project" value="InterPro"/>
</dbReference>
<evidence type="ECO:0000256" key="4">
    <source>
        <dbReference type="ARBA" id="ARBA00023163"/>
    </source>
</evidence>
<name>A0A6N8JDN3_9BACT</name>
<evidence type="ECO:0000259" key="5">
    <source>
        <dbReference type="Pfam" id="PF04542"/>
    </source>
</evidence>
<dbReference type="InterPro" id="IPR007627">
    <property type="entry name" value="RNA_pol_sigma70_r2"/>
</dbReference>
<keyword evidence="4" id="KW-0804">Transcription</keyword>
<evidence type="ECO:0000259" key="6">
    <source>
        <dbReference type="Pfam" id="PF08281"/>
    </source>
</evidence>
<keyword evidence="8" id="KW-1185">Reference proteome</keyword>
<dbReference type="AlphaFoldDB" id="A0A6N8JDN3"/>
<dbReference type="OrthoDB" id="9150024at2"/>
<dbReference type="PANTHER" id="PTHR43133">
    <property type="entry name" value="RNA POLYMERASE ECF-TYPE SIGMA FACTO"/>
    <property type="match status" value="1"/>
</dbReference>
<evidence type="ECO:0000313" key="8">
    <source>
        <dbReference type="Proteomes" id="UP000468388"/>
    </source>
</evidence>
<dbReference type="GO" id="GO:0016987">
    <property type="term" value="F:sigma factor activity"/>
    <property type="evidence" value="ECO:0007669"/>
    <property type="project" value="UniProtKB-KW"/>
</dbReference>
<dbReference type="EMBL" id="WRXO01000007">
    <property type="protein sequence ID" value="MVT43340.1"/>
    <property type="molecule type" value="Genomic_DNA"/>
</dbReference>
<dbReference type="PANTHER" id="PTHR43133:SF46">
    <property type="entry name" value="RNA POLYMERASE SIGMA-70 FACTOR ECF SUBFAMILY"/>
    <property type="match status" value="1"/>
</dbReference>
<proteinExistence type="inferred from homology"/>
<dbReference type="InterPro" id="IPR036388">
    <property type="entry name" value="WH-like_DNA-bd_sf"/>
</dbReference>
<dbReference type="CDD" id="cd06171">
    <property type="entry name" value="Sigma70_r4"/>
    <property type="match status" value="1"/>
</dbReference>
<feature type="domain" description="RNA polymerase sigma-70 region 2" evidence="5">
    <location>
        <begin position="21"/>
        <end position="79"/>
    </location>
</feature>
<feature type="domain" description="RNA polymerase sigma factor 70 region 4 type 2" evidence="6">
    <location>
        <begin position="121"/>
        <end position="169"/>
    </location>
</feature>
<evidence type="ECO:0000256" key="2">
    <source>
        <dbReference type="ARBA" id="ARBA00023015"/>
    </source>
</evidence>
<dbReference type="SUPFAM" id="SSF88659">
    <property type="entry name" value="Sigma3 and sigma4 domains of RNA polymerase sigma factors"/>
    <property type="match status" value="1"/>
</dbReference>
<dbReference type="InterPro" id="IPR013324">
    <property type="entry name" value="RNA_pol_sigma_r3/r4-like"/>
</dbReference>
<organism evidence="7 8">
    <name type="scientific">Chitinophaga oryziterrae</name>
    <dbReference type="NCBI Taxonomy" id="1031224"/>
    <lineage>
        <taxon>Bacteria</taxon>
        <taxon>Pseudomonadati</taxon>
        <taxon>Bacteroidota</taxon>
        <taxon>Chitinophagia</taxon>
        <taxon>Chitinophagales</taxon>
        <taxon>Chitinophagaceae</taxon>
        <taxon>Chitinophaga</taxon>
    </lineage>
</organism>
<keyword evidence="2" id="KW-0805">Transcription regulation</keyword>
<comment type="caution">
    <text evidence="7">The sequence shown here is derived from an EMBL/GenBank/DDBJ whole genome shotgun (WGS) entry which is preliminary data.</text>
</comment>
<dbReference type="NCBIfam" id="TIGR02937">
    <property type="entry name" value="sigma70-ECF"/>
    <property type="match status" value="1"/>
</dbReference>
<dbReference type="InterPro" id="IPR013249">
    <property type="entry name" value="RNA_pol_sigma70_r4_t2"/>
</dbReference>
<dbReference type="InterPro" id="IPR014284">
    <property type="entry name" value="RNA_pol_sigma-70_dom"/>
</dbReference>
<evidence type="ECO:0000313" key="7">
    <source>
        <dbReference type="EMBL" id="MVT43340.1"/>
    </source>
</evidence>
<keyword evidence="3" id="KW-0731">Sigma factor</keyword>
<dbReference type="Pfam" id="PF04542">
    <property type="entry name" value="Sigma70_r2"/>
    <property type="match status" value="1"/>
</dbReference>
<sequence length="189" mass="22918">MEDSELWDLFRVGNQLAYTQLVNRYYKPLFNYGRRFCQDREFLMDCIQEVFYELWNRKEKISSTPSVKWYLFKAVRLRIFRDQSKWVKNEELSDEYVFFVEFNIESKIINDIEINDLSVKVKNILNALPPRQQEIMYLRFYEGLALNQISEIMGISNQSLRNLLQKSYKNFRSEWIPLLVFLSCCKLNN</sequence>
<dbReference type="SUPFAM" id="SSF88946">
    <property type="entry name" value="Sigma2 domain of RNA polymerase sigma factors"/>
    <property type="match status" value="1"/>
</dbReference>
<dbReference type="RefSeq" id="WP_157301953.1">
    <property type="nucleotide sequence ID" value="NZ_BAAAZB010000015.1"/>
</dbReference>
<evidence type="ECO:0000256" key="3">
    <source>
        <dbReference type="ARBA" id="ARBA00023082"/>
    </source>
</evidence>
<dbReference type="InterPro" id="IPR039425">
    <property type="entry name" value="RNA_pol_sigma-70-like"/>
</dbReference>
<dbReference type="Gene3D" id="1.10.1740.10">
    <property type="match status" value="1"/>
</dbReference>
<dbReference type="InterPro" id="IPR013325">
    <property type="entry name" value="RNA_pol_sigma_r2"/>
</dbReference>
<comment type="similarity">
    <text evidence="1">Belongs to the sigma-70 factor family. ECF subfamily.</text>
</comment>
<dbReference type="Pfam" id="PF08281">
    <property type="entry name" value="Sigma70_r4_2"/>
    <property type="match status" value="1"/>
</dbReference>
<reference evidence="7 8" key="1">
    <citation type="submission" date="2019-12" db="EMBL/GenBank/DDBJ databases">
        <title>The draft genomic sequence of strain Chitinophaga oryziterrae JCM 16595.</title>
        <authorList>
            <person name="Zhang X."/>
        </authorList>
    </citation>
    <scope>NUCLEOTIDE SEQUENCE [LARGE SCALE GENOMIC DNA]</scope>
    <source>
        <strain evidence="7 8">JCM 16595</strain>
    </source>
</reference>
<evidence type="ECO:0000256" key="1">
    <source>
        <dbReference type="ARBA" id="ARBA00010641"/>
    </source>
</evidence>
<accession>A0A6N8JDN3</accession>
<dbReference type="Gene3D" id="1.10.10.10">
    <property type="entry name" value="Winged helix-like DNA-binding domain superfamily/Winged helix DNA-binding domain"/>
    <property type="match status" value="1"/>
</dbReference>
<dbReference type="Proteomes" id="UP000468388">
    <property type="component" value="Unassembled WGS sequence"/>
</dbReference>